<dbReference type="NCBIfam" id="TIGR00499">
    <property type="entry name" value="lysS_bact"/>
    <property type="match status" value="1"/>
</dbReference>
<comment type="similarity">
    <text evidence="7">Belongs to the class-II aminoacyl-tRNA synthetase family.</text>
</comment>
<keyword evidence="5 7" id="KW-0030">Aminoacyl-tRNA synthetase</keyword>
<dbReference type="EMBL" id="LBSX01000002">
    <property type="protein sequence ID" value="KKQ28104.1"/>
    <property type="molecule type" value="Genomic_DNA"/>
</dbReference>
<protein>
    <recommendedName>
        <fullName evidence="7">Lysine--tRNA ligase</fullName>
        <ecNumber evidence="7">6.1.1.6</ecNumber>
    </recommendedName>
    <alternativeName>
        <fullName evidence="7">Lysyl-tRNA synthetase</fullName>
        <shortName evidence="7">LysRS</shortName>
    </alternativeName>
</protein>
<comment type="cofactor">
    <cofactor evidence="7 8">
        <name>Mg(2+)</name>
        <dbReference type="ChEBI" id="CHEBI:18420"/>
    </cofactor>
    <text evidence="7 8">Binds 3 Mg(2+) ions per subunit.</text>
</comment>
<proteinExistence type="inferred from homology"/>
<dbReference type="InterPro" id="IPR004365">
    <property type="entry name" value="NA-bd_OB_tRNA"/>
</dbReference>
<dbReference type="NCBIfam" id="NF001756">
    <property type="entry name" value="PRK00484.1"/>
    <property type="match status" value="1"/>
</dbReference>
<keyword evidence="7" id="KW-0648">Protein biosynthesis</keyword>
<feature type="binding site" evidence="7">
    <location>
        <position position="404"/>
    </location>
    <ligand>
        <name>Mg(2+)</name>
        <dbReference type="ChEBI" id="CHEBI:18420"/>
        <label>2</label>
    </ligand>
</feature>
<dbReference type="GO" id="GO:0005524">
    <property type="term" value="F:ATP binding"/>
    <property type="evidence" value="ECO:0007669"/>
    <property type="project" value="UniProtKB-UniRule"/>
</dbReference>
<name>A0A0G0IVE8_9BACT</name>
<dbReference type="Gene3D" id="2.40.50.140">
    <property type="entry name" value="Nucleic acid-binding proteins"/>
    <property type="match status" value="1"/>
</dbReference>
<dbReference type="GO" id="GO:0004824">
    <property type="term" value="F:lysine-tRNA ligase activity"/>
    <property type="evidence" value="ECO:0007669"/>
    <property type="project" value="UniProtKB-UniRule"/>
</dbReference>
<dbReference type="PRINTS" id="PR00982">
    <property type="entry name" value="TRNASYNTHLYS"/>
</dbReference>
<dbReference type="Pfam" id="PF00152">
    <property type="entry name" value="tRNA-synt_2"/>
    <property type="match status" value="1"/>
</dbReference>
<dbReference type="InterPro" id="IPR044136">
    <property type="entry name" value="Lys-tRNA-ligase_II_N"/>
</dbReference>
<evidence type="ECO:0000256" key="7">
    <source>
        <dbReference type="HAMAP-Rule" id="MF_00252"/>
    </source>
</evidence>
<keyword evidence="2 7" id="KW-0479">Metal-binding</keyword>
<evidence type="ECO:0000256" key="3">
    <source>
        <dbReference type="ARBA" id="ARBA00022741"/>
    </source>
</evidence>
<feature type="domain" description="Aminoacyl-transfer RNA synthetases class-II family profile" evidence="9">
    <location>
        <begin position="178"/>
        <end position="483"/>
    </location>
</feature>
<dbReference type="InterPro" id="IPR018149">
    <property type="entry name" value="Lys-tRNA-synth_II_C"/>
</dbReference>
<dbReference type="Gene3D" id="3.30.930.10">
    <property type="entry name" value="Bira Bifunctional Protein, Domain 2"/>
    <property type="match status" value="1"/>
</dbReference>
<dbReference type="AlphaFoldDB" id="A0A0G0IVE8"/>
<keyword evidence="7 8" id="KW-0460">Magnesium</keyword>
<dbReference type="HAMAP" id="MF_00252">
    <property type="entry name" value="Lys_tRNA_synth_class2"/>
    <property type="match status" value="1"/>
</dbReference>
<organism evidence="10 11">
    <name type="scientific">Candidatus Magasanikbacteria bacterium GW2011_GWC2_37_14</name>
    <dbReference type="NCBI Taxonomy" id="1619046"/>
    <lineage>
        <taxon>Bacteria</taxon>
        <taxon>Candidatus Magasanikiibacteriota</taxon>
    </lineage>
</organism>
<dbReference type="Pfam" id="PF01336">
    <property type="entry name" value="tRNA_anti-codon"/>
    <property type="match status" value="1"/>
</dbReference>
<dbReference type="SUPFAM" id="SSF55681">
    <property type="entry name" value="Class II aaRS and biotin synthetases"/>
    <property type="match status" value="1"/>
</dbReference>
<accession>A0A0G0IVE8</accession>
<dbReference type="GO" id="GO:0006430">
    <property type="term" value="P:lysyl-tRNA aminoacylation"/>
    <property type="evidence" value="ECO:0007669"/>
    <property type="project" value="UniProtKB-UniRule"/>
</dbReference>
<evidence type="ECO:0000259" key="9">
    <source>
        <dbReference type="PROSITE" id="PS50862"/>
    </source>
</evidence>
<dbReference type="InterPro" id="IPR045864">
    <property type="entry name" value="aa-tRNA-synth_II/BPL/LPL"/>
</dbReference>
<keyword evidence="1 7" id="KW-0436">Ligase</keyword>
<dbReference type="STRING" id="1619046.US42_C0002G0059"/>
<comment type="catalytic activity">
    <reaction evidence="6 7 8">
        <text>tRNA(Lys) + L-lysine + ATP = L-lysyl-tRNA(Lys) + AMP + diphosphate</text>
        <dbReference type="Rhea" id="RHEA:20792"/>
        <dbReference type="Rhea" id="RHEA-COMP:9696"/>
        <dbReference type="Rhea" id="RHEA-COMP:9697"/>
        <dbReference type="ChEBI" id="CHEBI:30616"/>
        <dbReference type="ChEBI" id="CHEBI:32551"/>
        <dbReference type="ChEBI" id="CHEBI:33019"/>
        <dbReference type="ChEBI" id="CHEBI:78442"/>
        <dbReference type="ChEBI" id="CHEBI:78529"/>
        <dbReference type="ChEBI" id="CHEBI:456215"/>
        <dbReference type="EC" id="6.1.1.6"/>
    </reaction>
</comment>
<keyword evidence="4 7" id="KW-0067">ATP-binding</keyword>
<keyword evidence="3 7" id="KW-0547">Nucleotide-binding</keyword>
<comment type="caution">
    <text evidence="7">Lacks conserved residue(s) required for the propagation of feature annotation.</text>
</comment>
<dbReference type="PANTHER" id="PTHR42918">
    <property type="entry name" value="LYSYL-TRNA SYNTHETASE"/>
    <property type="match status" value="1"/>
</dbReference>
<evidence type="ECO:0000256" key="2">
    <source>
        <dbReference type="ARBA" id="ARBA00022723"/>
    </source>
</evidence>
<evidence type="ECO:0000256" key="4">
    <source>
        <dbReference type="ARBA" id="ARBA00022840"/>
    </source>
</evidence>
<evidence type="ECO:0000256" key="5">
    <source>
        <dbReference type="ARBA" id="ARBA00023146"/>
    </source>
</evidence>
<dbReference type="NCBIfam" id="TIGR00277">
    <property type="entry name" value="HDIG"/>
    <property type="match status" value="1"/>
</dbReference>
<dbReference type="Proteomes" id="UP000034849">
    <property type="component" value="Unassembled WGS sequence"/>
</dbReference>
<comment type="caution">
    <text evidence="10">The sequence shown here is derived from an EMBL/GenBank/DDBJ whole genome shotgun (WGS) entry which is preliminary data.</text>
</comment>
<dbReference type="InterPro" id="IPR006675">
    <property type="entry name" value="HDIG_dom"/>
</dbReference>
<dbReference type="InterPro" id="IPR002313">
    <property type="entry name" value="Lys-tRNA-ligase_II"/>
</dbReference>
<dbReference type="GO" id="GO:0000049">
    <property type="term" value="F:tRNA binding"/>
    <property type="evidence" value="ECO:0007669"/>
    <property type="project" value="TreeGrafter"/>
</dbReference>
<gene>
    <name evidence="7" type="primary">lysS</name>
    <name evidence="10" type="ORF">US42_C0002G0059</name>
</gene>
<dbReference type="InterPro" id="IPR006195">
    <property type="entry name" value="aa-tRNA-synth_II"/>
</dbReference>
<dbReference type="PATRIC" id="fig|1619046.3.peg.170"/>
<dbReference type="EC" id="6.1.1.6" evidence="7"/>
<evidence type="ECO:0000256" key="6">
    <source>
        <dbReference type="ARBA" id="ARBA00048573"/>
    </source>
</evidence>
<evidence type="ECO:0000256" key="1">
    <source>
        <dbReference type="ARBA" id="ARBA00022598"/>
    </source>
</evidence>
<comment type="subunit">
    <text evidence="7">Homodimer.</text>
</comment>
<feature type="binding site" evidence="7">
    <location>
        <position position="404"/>
    </location>
    <ligand>
        <name>Mg(2+)</name>
        <dbReference type="ChEBI" id="CHEBI:18420"/>
        <label>1</label>
    </ligand>
</feature>
<dbReference type="InterPro" id="IPR004364">
    <property type="entry name" value="Aa-tRNA-synt_II"/>
</dbReference>
<evidence type="ECO:0000313" key="10">
    <source>
        <dbReference type="EMBL" id="KKQ28104.1"/>
    </source>
</evidence>
<dbReference type="InterPro" id="IPR012340">
    <property type="entry name" value="NA-bd_OB-fold"/>
</dbReference>
<reference evidence="10 11" key="1">
    <citation type="journal article" date="2015" name="Nature">
        <title>rRNA introns, odd ribosomes, and small enigmatic genomes across a large radiation of phyla.</title>
        <authorList>
            <person name="Brown C.T."/>
            <person name="Hug L.A."/>
            <person name="Thomas B.C."/>
            <person name="Sharon I."/>
            <person name="Castelle C.J."/>
            <person name="Singh A."/>
            <person name="Wilkins M.J."/>
            <person name="Williams K.H."/>
            <person name="Banfield J.F."/>
        </authorList>
    </citation>
    <scope>NUCLEOTIDE SEQUENCE [LARGE SCALE GENOMIC DNA]</scope>
</reference>
<dbReference type="CDD" id="cd04322">
    <property type="entry name" value="LysRS_N"/>
    <property type="match status" value="1"/>
</dbReference>
<evidence type="ECO:0000313" key="11">
    <source>
        <dbReference type="Proteomes" id="UP000034849"/>
    </source>
</evidence>
<dbReference type="PROSITE" id="PS50862">
    <property type="entry name" value="AA_TRNA_LIGASE_II"/>
    <property type="match status" value="1"/>
</dbReference>
<dbReference type="SUPFAM" id="SSF109604">
    <property type="entry name" value="HD-domain/PDEase-like"/>
    <property type="match status" value="1"/>
</dbReference>
<dbReference type="PANTHER" id="PTHR42918:SF15">
    <property type="entry name" value="LYSINE--TRNA LIGASE, CHLOROPLASTIC_MITOCHONDRIAL"/>
    <property type="match status" value="1"/>
</dbReference>
<dbReference type="GO" id="GO:0005829">
    <property type="term" value="C:cytosol"/>
    <property type="evidence" value="ECO:0007669"/>
    <property type="project" value="TreeGrafter"/>
</dbReference>
<keyword evidence="7" id="KW-0963">Cytoplasm</keyword>
<evidence type="ECO:0000256" key="8">
    <source>
        <dbReference type="RuleBase" id="RU000336"/>
    </source>
</evidence>
<sequence length="695" mass="79445">MEKITNINDEKTIRIGKLNDLKKLGVNPYPAKAHKKNTLEEALSMTDGEKVCCAGRIITFREMGKLTFCHLQDASAKMQIALKDGEIDKESYHLFLKKIDSGDIIQVEGERFTTHKGEASILVKKWTLLSKSLLPLPDKFHGLQDEEIRLRKRYLEMIDNPEVKDIFIRKSKFWNSTRQFLLKEGFLEVETPALEVTAGGASATPFVTHHNALDIDVYLRISMGELWQKRLMVAGFEKTFEIGRQFRNEGMSREHLQDYTQMEFYWAYADYNMGMELVEKLIKYIAKETYNTLKFTIGDFGEIDLGEKWERYDYVSIIKEKTGVDVLKTNDKELKIELKKLKVAYEETEGRSSLIDALWKFCRRSLKGPGFLINVPVAVSPLAKRKTDNPELTERFQIIIAGSELGNGYSELNDPIDQAERFKEQASMREAGDNEAQMHDTDFVEALEHGMPPTCGFGFSERLFSFLENKPIRECVIFPLMRPEKGDLEKISVVSKKNNDVLLKLPITREEALCAIKKYTKKPANLNHYLESEVVMRALATHLKQNVEYWGMLGLLHDIDWEMTEDDSIKHLTKAPELLKGLGFDDYFIEIILSHGYGCNCAGLNDKKRSKQLEFALACAETVTGLIYSVSLMRPDKIATLDAKSVMKKFKDKKFAAKVDREVIKECEKIGLGVEEFLQLSIEAIRSIAGQIGLK</sequence>
<dbReference type="GO" id="GO:0000287">
    <property type="term" value="F:magnesium ion binding"/>
    <property type="evidence" value="ECO:0007669"/>
    <property type="project" value="UniProtKB-UniRule"/>
</dbReference>
<dbReference type="SUPFAM" id="SSF50249">
    <property type="entry name" value="Nucleic acid-binding proteins"/>
    <property type="match status" value="1"/>
</dbReference>
<comment type="subcellular location">
    <subcellularLocation>
        <location evidence="7">Cytoplasm</location>
    </subcellularLocation>
</comment>